<evidence type="ECO:0000313" key="1">
    <source>
        <dbReference type="EMBL" id="ANT45368.1"/>
    </source>
</evidence>
<dbReference type="KEGG" id="vg:29080727"/>
<protein>
    <submittedName>
        <fullName evidence="1">Uncharacterized protein</fullName>
    </submittedName>
</protein>
<name>A0A1B1PEG5_9CAUD</name>
<gene>
    <name evidence="1" type="ORF">BI050_gp11</name>
</gene>
<dbReference type="RefSeq" id="YP_009289615.1">
    <property type="nucleotide sequence ID" value="NC_031096.1"/>
</dbReference>
<accession>A0A1B1PEG5</accession>
<proteinExistence type="predicted"/>
<dbReference type="EMBL" id="KX278419">
    <property type="protein sequence ID" value="ANT45368.1"/>
    <property type="molecule type" value="Genomic_DNA"/>
</dbReference>
<reference evidence="2" key="1">
    <citation type="submission" date="2016-05" db="EMBL/GenBank/DDBJ databases">
        <authorList>
            <person name="Shneider M.M."/>
            <person name="Kabanova A.P."/>
            <person name="Vo T.N.H."/>
            <person name="Samarov N.I."/>
            <person name="Miroshnikov K.K."/>
            <person name="Korzhenkov A.A."/>
            <person name="Karandashov V.E."/>
            <person name="Toschakov S.V."/>
            <person name="Ignatov A.N."/>
            <person name="Miroshnikov K.A."/>
        </authorList>
    </citation>
    <scope>NUCLEOTIDE SEQUENCE [LARGE SCALE GENOMIC DNA]</scope>
</reference>
<dbReference type="GeneID" id="29080727"/>
<organism evidence="1 2">
    <name type="scientific">Pectobacterium phage PP90</name>
    <dbReference type="NCBI Taxonomy" id="1873959"/>
    <lineage>
        <taxon>Viruses</taxon>
        <taxon>Duplodnaviria</taxon>
        <taxon>Heunggongvirae</taxon>
        <taxon>Uroviricota</taxon>
        <taxon>Caudoviricetes</taxon>
        <taxon>Autographivirales</taxon>
        <taxon>Autoscriptoviridae</taxon>
        <taxon>Corkvirinae</taxon>
        <taxon>Phimunavirus</taxon>
        <taxon>Phimunavirus PP90</taxon>
    </lineage>
</organism>
<dbReference type="Proteomes" id="UP000203143">
    <property type="component" value="Segment"/>
</dbReference>
<sequence length="95" mass="10408">MTSLYIGATVLRTQGLYKGMSTGDTATVVSWDAASIVLREYGDGHSHSALQVISTQESWSAVHAGELREIAVQAIANYNQYIKGQPKMYEPMDIK</sequence>
<keyword evidence="2" id="KW-1185">Reference proteome</keyword>
<evidence type="ECO:0000313" key="2">
    <source>
        <dbReference type="Proteomes" id="UP000203143"/>
    </source>
</evidence>